<keyword evidence="1" id="KW-0472">Membrane</keyword>
<accession>A0A7E4W061</accession>
<feature type="transmembrane region" description="Helical" evidence="1">
    <location>
        <begin position="47"/>
        <end position="69"/>
    </location>
</feature>
<dbReference type="InterPro" id="IPR019402">
    <property type="entry name" value="CWH43_N"/>
</dbReference>
<evidence type="ECO:0000256" key="1">
    <source>
        <dbReference type="SAM" id="Phobius"/>
    </source>
</evidence>
<keyword evidence="3" id="KW-1185">Reference proteome</keyword>
<feature type="transmembrane region" description="Helical" evidence="1">
    <location>
        <begin position="119"/>
        <end position="135"/>
    </location>
</feature>
<dbReference type="WBParaSite" id="Pan_g4834.t1">
    <property type="protein sequence ID" value="Pan_g4834.t1"/>
    <property type="gene ID" value="Pan_g4834"/>
</dbReference>
<sequence>MAFRFALMFPATCRAFHAFVRYKHFEFKVLKGNQNVDGWFLMIVYKMAPWFLCLQMFFVAATLILNGFIDKHTLPGMHNRCMVALICFTVFYMATTLIIDSRESDWNIFKQVRVRRFAVRLICATAFFTCVFPTYRNFLYYVNQRQCNYLATSSLAAITEYLTIIGISGFHFSELFDLDLIHFTVVEAVSK</sequence>
<organism evidence="3 4">
    <name type="scientific">Panagrellus redivivus</name>
    <name type="common">Microworm</name>
    <dbReference type="NCBI Taxonomy" id="6233"/>
    <lineage>
        <taxon>Eukaryota</taxon>
        <taxon>Metazoa</taxon>
        <taxon>Ecdysozoa</taxon>
        <taxon>Nematoda</taxon>
        <taxon>Chromadorea</taxon>
        <taxon>Rhabditida</taxon>
        <taxon>Tylenchina</taxon>
        <taxon>Panagrolaimomorpha</taxon>
        <taxon>Panagrolaimoidea</taxon>
        <taxon>Panagrolaimidae</taxon>
        <taxon>Panagrellus</taxon>
    </lineage>
</organism>
<feature type="transmembrane region" description="Helical" evidence="1">
    <location>
        <begin position="147"/>
        <end position="170"/>
    </location>
</feature>
<name>A0A7E4W061_PANRE</name>
<evidence type="ECO:0000259" key="2">
    <source>
        <dbReference type="Pfam" id="PF10277"/>
    </source>
</evidence>
<proteinExistence type="predicted"/>
<evidence type="ECO:0000313" key="4">
    <source>
        <dbReference type="WBParaSite" id="Pan_g4834.t1"/>
    </source>
</evidence>
<keyword evidence="1" id="KW-0812">Transmembrane</keyword>
<reference evidence="4" key="2">
    <citation type="submission" date="2020-10" db="UniProtKB">
        <authorList>
            <consortium name="WormBaseParasite"/>
        </authorList>
    </citation>
    <scope>IDENTIFICATION</scope>
</reference>
<dbReference type="Pfam" id="PF10277">
    <property type="entry name" value="Frag1"/>
    <property type="match status" value="1"/>
</dbReference>
<dbReference type="Proteomes" id="UP000492821">
    <property type="component" value="Unassembled WGS sequence"/>
</dbReference>
<dbReference type="AlphaFoldDB" id="A0A7E4W061"/>
<feature type="transmembrane region" description="Helical" evidence="1">
    <location>
        <begin position="81"/>
        <end position="99"/>
    </location>
</feature>
<reference evidence="3" key="1">
    <citation type="journal article" date="2013" name="Genetics">
        <title>The draft genome and transcriptome of Panagrellus redivivus are shaped by the harsh demands of a free-living lifestyle.</title>
        <authorList>
            <person name="Srinivasan J."/>
            <person name="Dillman A.R."/>
            <person name="Macchietto M.G."/>
            <person name="Heikkinen L."/>
            <person name="Lakso M."/>
            <person name="Fracchia K.M."/>
            <person name="Antoshechkin I."/>
            <person name="Mortazavi A."/>
            <person name="Wong G."/>
            <person name="Sternberg P.W."/>
        </authorList>
    </citation>
    <scope>NUCLEOTIDE SEQUENCE [LARGE SCALE GENOMIC DNA]</scope>
    <source>
        <strain evidence="3">MT8872</strain>
    </source>
</reference>
<keyword evidence="1" id="KW-1133">Transmembrane helix</keyword>
<protein>
    <submittedName>
        <fullName evidence="4">ABC2_membrane domain-containing protein</fullName>
    </submittedName>
</protein>
<evidence type="ECO:0000313" key="3">
    <source>
        <dbReference type="Proteomes" id="UP000492821"/>
    </source>
</evidence>
<feature type="domain" description="CWH43-like N-terminal" evidence="2">
    <location>
        <begin position="3"/>
        <end position="179"/>
    </location>
</feature>